<gene>
    <name evidence="1" type="ORF">K0B96_09810</name>
</gene>
<dbReference type="AlphaFoldDB" id="A0A8F9U0F6"/>
<protein>
    <recommendedName>
        <fullName evidence="3">SpoVT-AbrB domain-containing protein</fullName>
    </recommendedName>
</protein>
<evidence type="ECO:0000313" key="1">
    <source>
        <dbReference type="EMBL" id="QYM80867.1"/>
    </source>
</evidence>
<dbReference type="KEGG" id="ole:K0B96_09810"/>
<name>A0A8F9U0F6_9BACT</name>
<organism evidence="1 2">
    <name type="scientific">Horticoccus luteus</name>
    <dbReference type="NCBI Taxonomy" id="2862869"/>
    <lineage>
        <taxon>Bacteria</taxon>
        <taxon>Pseudomonadati</taxon>
        <taxon>Verrucomicrobiota</taxon>
        <taxon>Opitutia</taxon>
        <taxon>Opitutales</taxon>
        <taxon>Opitutaceae</taxon>
        <taxon>Horticoccus</taxon>
    </lineage>
</organism>
<keyword evidence="2" id="KW-1185">Reference proteome</keyword>
<proteinExistence type="predicted"/>
<accession>A0A8F9U0F6</accession>
<dbReference type="RefSeq" id="WP_220166618.1">
    <property type="nucleotide sequence ID" value="NZ_CP080507.1"/>
</dbReference>
<sequence>MTTLPLSKRGSLTLPPELRRKMGLDKLRNPMLLVEEREGGLFLHPATAVPVRDIPKAQIRAWIARDEADMKAFRAAKKK</sequence>
<reference evidence="1" key="1">
    <citation type="submission" date="2021-08" db="EMBL/GenBank/DDBJ databases">
        <title>Genome of a novel bacterium of the phylum Verrucomicrobia, Oleiharenicola sp. KSB-15.</title>
        <authorList>
            <person name="Chung J.-H."/>
            <person name="Ahn J.-H."/>
            <person name="Yoon Y."/>
            <person name="Kim D.-Y."/>
            <person name="An S.-H."/>
            <person name="Park I."/>
            <person name="Yeon J."/>
        </authorList>
    </citation>
    <scope>NUCLEOTIDE SEQUENCE</scope>
    <source>
        <strain evidence="1">KSB-15</strain>
    </source>
</reference>
<evidence type="ECO:0008006" key="3">
    <source>
        <dbReference type="Google" id="ProtNLM"/>
    </source>
</evidence>
<evidence type="ECO:0000313" key="2">
    <source>
        <dbReference type="Proteomes" id="UP000825051"/>
    </source>
</evidence>
<dbReference type="EMBL" id="CP080507">
    <property type="protein sequence ID" value="QYM80867.1"/>
    <property type="molecule type" value="Genomic_DNA"/>
</dbReference>
<dbReference type="Proteomes" id="UP000825051">
    <property type="component" value="Chromosome"/>
</dbReference>